<accession>A0A5P1E325</accession>
<dbReference type="EMBL" id="CM007390">
    <property type="protein sequence ID" value="ONK56869.1"/>
    <property type="molecule type" value="Genomic_DNA"/>
</dbReference>
<dbReference type="Proteomes" id="UP000243459">
    <property type="component" value="Chromosome 10"/>
</dbReference>
<proteinExistence type="predicted"/>
<organism evidence="1 2">
    <name type="scientific">Asparagus officinalis</name>
    <name type="common">Garden asparagus</name>
    <dbReference type="NCBI Taxonomy" id="4686"/>
    <lineage>
        <taxon>Eukaryota</taxon>
        <taxon>Viridiplantae</taxon>
        <taxon>Streptophyta</taxon>
        <taxon>Embryophyta</taxon>
        <taxon>Tracheophyta</taxon>
        <taxon>Spermatophyta</taxon>
        <taxon>Magnoliopsida</taxon>
        <taxon>Liliopsida</taxon>
        <taxon>Asparagales</taxon>
        <taxon>Asparagaceae</taxon>
        <taxon>Asparagoideae</taxon>
        <taxon>Asparagus</taxon>
    </lineage>
</organism>
<protein>
    <submittedName>
        <fullName evidence="1">Uncharacterized protein</fullName>
    </submittedName>
</protein>
<evidence type="ECO:0000313" key="2">
    <source>
        <dbReference type="Proteomes" id="UP000243459"/>
    </source>
</evidence>
<dbReference type="Gramene" id="ONK56869">
    <property type="protein sequence ID" value="ONK56869"/>
    <property type="gene ID" value="A4U43_C10F13980"/>
</dbReference>
<keyword evidence="2" id="KW-1185">Reference proteome</keyword>
<dbReference type="PANTHER" id="PTHR34686">
    <property type="entry name" value="MATERNAL EFFECT EMBRYO ARREST PROTEIN"/>
    <property type="match status" value="1"/>
</dbReference>
<sequence>MALEVEALEDAWAVAWSLVVGPAGVGSRGSISGERAKGAGVAPKEAARLGRSLGEDVAVAIWARWSSGLRRGAAAGGLEAFEREMGKEKQERAVRLVCEGGEVVEEYVENGYYEDLNCVDKQHHTTGTGFIKVEKPADGDFGLKPAISSATVYQPAHRGNPATNEWIPSEDPGAGVAPEVAVNDEGRCGITVGGKGGRAEVLMEMDGRGEDGDDMEIDDEGERRQGGWASFAAGGGSAWVSLVKMRAVRFWVRWSSGLREV</sequence>
<evidence type="ECO:0000313" key="1">
    <source>
        <dbReference type="EMBL" id="ONK56869.1"/>
    </source>
</evidence>
<dbReference type="PANTHER" id="PTHR34686:SF5">
    <property type="entry name" value="OS05G0451300 PROTEIN"/>
    <property type="match status" value="1"/>
</dbReference>
<name>A0A5P1E325_ASPOF</name>
<reference evidence="2" key="1">
    <citation type="journal article" date="2017" name="Nat. Commun.">
        <title>The asparagus genome sheds light on the origin and evolution of a young Y chromosome.</title>
        <authorList>
            <person name="Harkess A."/>
            <person name="Zhou J."/>
            <person name="Xu C."/>
            <person name="Bowers J.E."/>
            <person name="Van der Hulst R."/>
            <person name="Ayyampalayam S."/>
            <person name="Mercati F."/>
            <person name="Riccardi P."/>
            <person name="McKain M.R."/>
            <person name="Kakrana A."/>
            <person name="Tang H."/>
            <person name="Ray J."/>
            <person name="Groenendijk J."/>
            <person name="Arikit S."/>
            <person name="Mathioni S.M."/>
            <person name="Nakano M."/>
            <person name="Shan H."/>
            <person name="Telgmann-Rauber A."/>
            <person name="Kanno A."/>
            <person name="Yue Z."/>
            <person name="Chen H."/>
            <person name="Li W."/>
            <person name="Chen Y."/>
            <person name="Xu X."/>
            <person name="Zhang Y."/>
            <person name="Luo S."/>
            <person name="Chen H."/>
            <person name="Gao J."/>
            <person name="Mao Z."/>
            <person name="Pires J.C."/>
            <person name="Luo M."/>
            <person name="Kudrna D."/>
            <person name="Wing R.A."/>
            <person name="Meyers B.C."/>
            <person name="Yi K."/>
            <person name="Kong H."/>
            <person name="Lavrijsen P."/>
            <person name="Sunseri F."/>
            <person name="Falavigna A."/>
            <person name="Ye Y."/>
            <person name="Leebens-Mack J.H."/>
            <person name="Chen G."/>
        </authorList>
    </citation>
    <scope>NUCLEOTIDE SEQUENCE [LARGE SCALE GENOMIC DNA]</scope>
    <source>
        <strain evidence="2">cv. DH0086</strain>
    </source>
</reference>
<dbReference type="AlphaFoldDB" id="A0A5P1E325"/>
<gene>
    <name evidence="1" type="ORF">A4U43_C10F13980</name>
</gene>